<feature type="region of interest" description="Disordered" evidence="1">
    <location>
        <begin position="677"/>
        <end position="696"/>
    </location>
</feature>
<reference evidence="2 3" key="1">
    <citation type="submission" date="2023-04" db="EMBL/GenBank/DDBJ databases">
        <title>Genome of Basidiobolus ranarum AG-B5.</title>
        <authorList>
            <person name="Stajich J.E."/>
            <person name="Carter-House D."/>
            <person name="Gryganskyi A."/>
        </authorList>
    </citation>
    <scope>NUCLEOTIDE SEQUENCE [LARGE SCALE GENOMIC DNA]</scope>
    <source>
        <strain evidence="2 3">AG-B5</strain>
    </source>
</reference>
<evidence type="ECO:0000313" key="3">
    <source>
        <dbReference type="Proteomes" id="UP001479436"/>
    </source>
</evidence>
<accession>A0ABR2VLS7</accession>
<organism evidence="2 3">
    <name type="scientific">Basidiobolus ranarum</name>
    <dbReference type="NCBI Taxonomy" id="34480"/>
    <lineage>
        <taxon>Eukaryota</taxon>
        <taxon>Fungi</taxon>
        <taxon>Fungi incertae sedis</taxon>
        <taxon>Zoopagomycota</taxon>
        <taxon>Entomophthoromycotina</taxon>
        <taxon>Basidiobolomycetes</taxon>
        <taxon>Basidiobolales</taxon>
        <taxon>Basidiobolaceae</taxon>
        <taxon>Basidiobolus</taxon>
    </lineage>
</organism>
<evidence type="ECO:0000256" key="1">
    <source>
        <dbReference type="SAM" id="MobiDB-lite"/>
    </source>
</evidence>
<name>A0ABR2VLS7_9FUNG</name>
<proteinExistence type="predicted"/>
<protein>
    <submittedName>
        <fullName evidence="2">Uncharacterized protein</fullName>
    </submittedName>
</protein>
<dbReference type="EMBL" id="JASJQH010010371">
    <property type="protein sequence ID" value="KAK9670935.1"/>
    <property type="molecule type" value="Genomic_DNA"/>
</dbReference>
<dbReference type="Proteomes" id="UP001479436">
    <property type="component" value="Unassembled WGS sequence"/>
</dbReference>
<sequence length="725" mass="80395">MSPYTSIIQSSGYGKSRAIKQIAQRTFVIYCCLRPVGSSGFPFRSAIASTLLANGYTIGSGTPNFYFVRRFVAFIVACMRKLTAYVKEHCNNGTAMDIVPGDPESQVECPEGSTIYGRWFDLQIEDTGHEGNANICGVKFWGEIEGEMKKISADCLYSTYDQMRSDFNQLITSAMRKMRVALSESGLEFGNASLICVMDEARALLVKENTPTAESTLFHYLRIAQSIIPDFVGKQAGYFSVMLDTAAKLSNFQSHILYDPSARFIKSNNLFPPFYLLDTFDTLAQKSDEDVERLIKRIRSYMRTQKSETLSNIEIQTFRYGRALWSSTLTAILSNDGNPANLFQAVSDLLHLAATKVCRGTEWFKLTIGDVTKMQAVAIVQPRINMRVTPQAEMAGDMVGDFMGTLLHVPSDLRLLFMAYPSEPALAAGSAVITCNLAADDLAEIVDHITVIVREGISGAGTKGELTTKLLLIYSWDRACKLASPERSPMSVTRPMLVSDFLYSFLDQKLLEEALKGQISLGKKAQFMNSIVFFNHLNSPTYSVTEDDLEKHFSRCAAIVLPRGAAVFDFLIPVLLNDDAPESVSSVSRKTRSAAKKMEVTVGERESRGKSRFSFIAIQSRLYSSADPKYKHASSISTPEKSGLSDCFSFPYLVVYMSMGHANGKIKNLKYADADKTTPSIAKQSKRKSDKSEEQLSSRLANQMIVGAMGLQPCRQLDFQIVFVN</sequence>
<dbReference type="PANTHER" id="PTHR33266">
    <property type="entry name" value="CHROMOSOME 15, WHOLE GENOME SHOTGUN SEQUENCE"/>
    <property type="match status" value="1"/>
</dbReference>
<keyword evidence="3" id="KW-1185">Reference proteome</keyword>
<dbReference type="PANTHER" id="PTHR33266:SF1">
    <property type="entry name" value="F-BOX DOMAIN-CONTAINING PROTEIN"/>
    <property type="match status" value="1"/>
</dbReference>
<comment type="caution">
    <text evidence="2">The sequence shown here is derived from an EMBL/GenBank/DDBJ whole genome shotgun (WGS) entry which is preliminary data.</text>
</comment>
<gene>
    <name evidence="2" type="ORF">K7432_017230</name>
</gene>
<evidence type="ECO:0000313" key="2">
    <source>
        <dbReference type="EMBL" id="KAK9670935.1"/>
    </source>
</evidence>